<reference evidence="2" key="1">
    <citation type="submission" date="2020-10" db="EMBL/GenBank/DDBJ databases">
        <title>High-Quality Genome Resource of Clonostachys rosea strain S41 by Oxford Nanopore Long-Read Sequencing.</title>
        <authorList>
            <person name="Wang H."/>
        </authorList>
    </citation>
    <scope>NUCLEOTIDE SEQUENCE</scope>
    <source>
        <strain evidence="2">S41</strain>
    </source>
</reference>
<organism evidence="2 3">
    <name type="scientific">Bionectria ochroleuca</name>
    <name type="common">Gliocladium roseum</name>
    <dbReference type="NCBI Taxonomy" id="29856"/>
    <lineage>
        <taxon>Eukaryota</taxon>
        <taxon>Fungi</taxon>
        <taxon>Dikarya</taxon>
        <taxon>Ascomycota</taxon>
        <taxon>Pezizomycotina</taxon>
        <taxon>Sordariomycetes</taxon>
        <taxon>Hypocreomycetidae</taxon>
        <taxon>Hypocreales</taxon>
        <taxon>Bionectriaceae</taxon>
        <taxon>Clonostachys</taxon>
    </lineage>
</organism>
<accession>A0A8H7K1I9</accession>
<comment type="caution">
    <text evidence="2">The sequence shown here is derived from an EMBL/GenBank/DDBJ whole genome shotgun (WGS) entry which is preliminary data.</text>
</comment>
<sequence length="114" mass="12882">MSPLAAHYLEILTMLSSAISKKRETTALRRGNRYVSRIQTCMLSAEEPGQDPWQQKQVHNAPALPGEGTVLPVNGDGTEMMMTQQQPSQPLEFDAAFFFGWDNPDILQWDNFRV</sequence>
<proteinExistence type="predicted"/>
<dbReference type="EMBL" id="JADCTT010000016">
    <property type="protein sequence ID" value="KAF9743815.1"/>
    <property type="molecule type" value="Genomic_DNA"/>
</dbReference>
<name>A0A8H7K1I9_BIOOC</name>
<evidence type="ECO:0000313" key="2">
    <source>
        <dbReference type="EMBL" id="KAF9743815.1"/>
    </source>
</evidence>
<dbReference type="Proteomes" id="UP000616885">
    <property type="component" value="Unassembled WGS sequence"/>
</dbReference>
<evidence type="ECO:0000313" key="3">
    <source>
        <dbReference type="Proteomes" id="UP000616885"/>
    </source>
</evidence>
<dbReference type="AlphaFoldDB" id="A0A8H7K1I9"/>
<feature type="region of interest" description="Disordered" evidence="1">
    <location>
        <begin position="45"/>
        <end position="70"/>
    </location>
</feature>
<protein>
    <submittedName>
        <fullName evidence="2">Uncharacterized protein</fullName>
    </submittedName>
</protein>
<evidence type="ECO:0000256" key="1">
    <source>
        <dbReference type="SAM" id="MobiDB-lite"/>
    </source>
</evidence>
<gene>
    <name evidence="2" type="ORF">IM811_006155</name>
</gene>